<dbReference type="GO" id="GO:0005576">
    <property type="term" value="C:extracellular region"/>
    <property type="evidence" value="ECO:0007669"/>
    <property type="project" value="UniProtKB-SubCell"/>
</dbReference>
<evidence type="ECO:0000256" key="1">
    <source>
        <dbReference type="ARBA" id="ARBA00004613"/>
    </source>
</evidence>
<dbReference type="InterPro" id="IPR018247">
    <property type="entry name" value="EF_Hand_1_Ca_BS"/>
</dbReference>
<dbReference type="InterPro" id="IPR002048">
    <property type="entry name" value="EF_hand_dom"/>
</dbReference>
<organism evidence="7">
    <name type="scientific">Oppiella nova</name>
    <dbReference type="NCBI Taxonomy" id="334625"/>
    <lineage>
        <taxon>Eukaryota</taxon>
        <taxon>Metazoa</taxon>
        <taxon>Ecdysozoa</taxon>
        <taxon>Arthropoda</taxon>
        <taxon>Chelicerata</taxon>
        <taxon>Arachnida</taxon>
        <taxon>Acari</taxon>
        <taxon>Acariformes</taxon>
        <taxon>Sarcoptiformes</taxon>
        <taxon>Oribatida</taxon>
        <taxon>Brachypylina</taxon>
        <taxon>Oppioidea</taxon>
        <taxon>Oppiidae</taxon>
        <taxon>Oppiella</taxon>
    </lineage>
</organism>
<evidence type="ECO:0000313" key="7">
    <source>
        <dbReference type="EMBL" id="CAD7655984.1"/>
    </source>
</evidence>
<dbReference type="InterPro" id="IPR019577">
    <property type="entry name" value="SPARC/Testican_Ca-bd-dom"/>
</dbReference>
<evidence type="ECO:0000256" key="5">
    <source>
        <dbReference type="ARBA" id="ARBA00023180"/>
    </source>
</evidence>
<dbReference type="PROSITE" id="PS00018">
    <property type="entry name" value="EF_HAND_1"/>
    <property type="match status" value="1"/>
</dbReference>
<dbReference type="PROSITE" id="PS50222">
    <property type="entry name" value="EF_HAND_2"/>
    <property type="match status" value="1"/>
</dbReference>
<dbReference type="PANTHER" id="PTHR10827:SF52">
    <property type="entry name" value="IP16409P"/>
    <property type="match status" value="1"/>
</dbReference>
<dbReference type="OrthoDB" id="293868at2759"/>
<reference evidence="7" key="1">
    <citation type="submission" date="2020-11" db="EMBL/GenBank/DDBJ databases">
        <authorList>
            <person name="Tran Van P."/>
        </authorList>
    </citation>
    <scope>NUCLEOTIDE SEQUENCE</scope>
</reference>
<dbReference type="Proteomes" id="UP000728032">
    <property type="component" value="Unassembled WGS sequence"/>
</dbReference>
<evidence type="ECO:0000256" key="4">
    <source>
        <dbReference type="ARBA" id="ARBA00023157"/>
    </source>
</evidence>
<dbReference type="InterPro" id="IPR011992">
    <property type="entry name" value="EF-hand-dom_pair"/>
</dbReference>
<sequence length="237" mass="28190">PEIQEVHSWEGYTPEQKEVLHWDQYVNMTYPDDIGDDESVHSSDPNFKNLKNMYKRAERRWKYADRNGDSVLVKDEYKDFVHPEESDRTKEILVDEAMEDMDSDTNGEISLEEYMNHINEMSSEEEKSDPNFAQVQQNHFTSYLDKNKDSVLSKDELKEWLVPTYDRHEAESWRLIQSGDQNQDEKLSKEEILEHTDQYLSLIPPEFWHQFNADHTTTPSTPNHEDRLKYFSLNAIH</sequence>
<keyword evidence="5" id="KW-0325">Glycoprotein</keyword>
<proteinExistence type="predicted"/>
<keyword evidence="3" id="KW-0106">Calcium</keyword>
<dbReference type="GO" id="GO:0005783">
    <property type="term" value="C:endoplasmic reticulum"/>
    <property type="evidence" value="ECO:0007669"/>
    <property type="project" value="TreeGrafter"/>
</dbReference>
<dbReference type="AlphaFoldDB" id="A0A7R9M9L2"/>
<dbReference type="SMART" id="SM00054">
    <property type="entry name" value="EFh"/>
    <property type="match status" value="2"/>
</dbReference>
<gene>
    <name evidence="7" type="ORF">ONB1V03_LOCUS12624</name>
</gene>
<evidence type="ECO:0000256" key="2">
    <source>
        <dbReference type="ARBA" id="ARBA00022525"/>
    </source>
</evidence>
<name>A0A7R9M9L2_9ACAR</name>
<dbReference type="GO" id="GO:0005509">
    <property type="term" value="F:calcium ion binding"/>
    <property type="evidence" value="ECO:0007669"/>
    <property type="project" value="InterPro"/>
</dbReference>
<comment type="subcellular location">
    <subcellularLocation>
        <location evidence="1">Secreted</location>
    </subcellularLocation>
</comment>
<keyword evidence="2" id="KW-0964">Secreted</keyword>
<keyword evidence="8" id="KW-1185">Reference proteome</keyword>
<keyword evidence="4" id="KW-1015">Disulfide bond</keyword>
<dbReference type="Gene3D" id="1.10.238.10">
    <property type="entry name" value="EF-hand"/>
    <property type="match status" value="2"/>
</dbReference>
<dbReference type="EMBL" id="CAJPVJ010010363">
    <property type="protein sequence ID" value="CAG2173171.1"/>
    <property type="molecule type" value="Genomic_DNA"/>
</dbReference>
<evidence type="ECO:0000256" key="3">
    <source>
        <dbReference type="ARBA" id="ARBA00022837"/>
    </source>
</evidence>
<dbReference type="PANTHER" id="PTHR10827">
    <property type="entry name" value="RETICULOCALBIN"/>
    <property type="match status" value="1"/>
</dbReference>
<dbReference type="Pfam" id="PF10591">
    <property type="entry name" value="SPARC_Ca_bdg"/>
    <property type="match status" value="1"/>
</dbReference>
<accession>A0A7R9M9L2</accession>
<dbReference type="EMBL" id="OC925188">
    <property type="protein sequence ID" value="CAD7655984.1"/>
    <property type="molecule type" value="Genomic_DNA"/>
</dbReference>
<dbReference type="SUPFAM" id="SSF47473">
    <property type="entry name" value="EF-hand"/>
    <property type="match status" value="1"/>
</dbReference>
<protein>
    <recommendedName>
        <fullName evidence="6">EF-hand domain-containing protein</fullName>
    </recommendedName>
</protein>
<evidence type="ECO:0000259" key="6">
    <source>
        <dbReference type="PROSITE" id="PS50222"/>
    </source>
</evidence>
<dbReference type="Pfam" id="PF13499">
    <property type="entry name" value="EF-hand_7"/>
    <property type="match status" value="1"/>
</dbReference>
<feature type="non-terminal residue" evidence="7">
    <location>
        <position position="1"/>
    </location>
</feature>
<feature type="domain" description="EF-hand" evidence="6">
    <location>
        <begin position="89"/>
        <end position="124"/>
    </location>
</feature>
<evidence type="ECO:0000313" key="8">
    <source>
        <dbReference type="Proteomes" id="UP000728032"/>
    </source>
</evidence>